<keyword evidence="9 13" id="KW-0418">Kinase</keyword>
<keyword evidence="7 13" id="KW-0791">Threonine biosynthesis</keyword>
<evidence type="ECO:0000259" key="15">
    <source>
        <dbReference type="Pfam" id="PF08544"/>
    </source>
</evidence>
<evidence type="ECO:0000256" key="2">
    <source>
        <dbReference type="ARBA" id="ARBA00007370"/>
    </source>
</evidence>
<dbReference type="InterPro" id="IPR036554">
    <property type="entry name" value="GHMP_kinase_C_sf"/>
</dbReference>
<accession>A0ABS5LIF5</accession>
<dbReference type="Pfam" id="PF08544">
    <property type="entry name" value="GHMP_kinases_C"/>
    <property type="match status" value="1"/>
</dbReference>
<evidence type="ECO:0000313" key="17">
    <source>
        <dbReference type="Proteomes" id="UP000682403"/>
    </source>
</evidence>
<comment type="function">
    <text evidence="12 13">Catalyzes the ATP-dependent phosphorylation of L-homoserine to L-homoserine phosphate.</text>
</comment>
<dbReference type="Gene3D" id="3.30.230.10">
    <property type="match status" value="1"/>
</dbReference>
<evidence type="ECO:0000256" key="13">
    <source>
        <dbReference type="HAMAP-Rule" id="MF_00384"/>
    </source>
</evidence>
<keyword evidence="17" id="KW-1185">Reference proteome</keyword>
<dbReference type="NCBIfam" id="TIGR00191">
    <property type="entry name" value="thrB"/>
    <property type="match status" value="1"/>
</dbReference>
<comment type="caution">
    <text evidence="16">The sequence shown here is derived from an EMBL/GenBank/DDBJ whole genome shotgun (WGS) entry which is preliminary data.</text>
</comment>
<dbReference type="InterPro" id="IPR014721">
    <property type="entry name" value="Ribsml_uS5_D2-typ_fold_subgr"/>
</dbReference>
<evidence type="ECO:0000313" key="16">
    <source>
        <dbReference type="EMBL" id="MBS2970401.1"/>
    </source>
</evidence>
<keyword evidence="5 13" id="KW-0028">Amino-acid biosynthesis</keyword>
<comment type="subcellular location">
    <subcellularLocation>
        <location evidence="13">Cytoplasm</location>
    </subcellularLocation>
</comment>
<evidence type="ECO:0000256" key="6">
    <source>
        <dbReference type="ARBA" id="ARBA00022679"/>
    </source>
</evidence>
<keyword evidence="8 13" id="KW-0547">Nucleotide-binding</keyword>
<evidence type="ECO:0000256" key="1">
    <source>
        <dbReference type="ARBA" id="ARBA00005015"/>
    </source>
</evidence>
<keyword evidence="10 13" id="KW-0067">ATP-binding</keyword>
<dbReference type="InterPro" id="IPR020568">
    <property type="entry name" value="Ribosomal_Su5_D2-typ_SF"/>
</dbReference>
<evidence type="ECO:0000256" key="4">
    <source>
        <dbReference type="ARBA" id="ARBA00017858"/>
    </source>
</evidence>
<name>A0ABS5LIF5_9BACI</name>
<dbReference type="RefSeq" id="WP_211560583.1">
    <property type="nucleotide sequence ID" value="NZ_JAGVRK010000001.1"/>
</dbReference>
<dbReference type="SUPFAM" id="SSF54211">
    <property type="entry name" value="Ribosomal protein S5 domain 2-like"/>
    <property type="match status" value="1"/>
</dbReference>
<dbReference type="SUPFAM" id="SSF55060">
    <property type="entry name" value="GHMP Kinase, C-terminal domain"/>
    <property type="match status" value="1"/>
</dbReference>
<reference evidence="16 17" key="1">
    <citation type="submission" date="2021-04" db="EMBL/GenBank/DDBJ databases">
        <title>Metabacillus sp. strain KIGAM252 whole genome sequence.</title>
        <authorList>
            <person name="Seo M.-J."/>
            <person name="Cho E.-S."/>
            <person name="Hwang C.Y."/>
            <person name="Yoon D.J."/>
        </authorList>
    </citation>
    <scope>NUCLEOTIDE SEQUENCE [LARGE SCALE GENOMIC DNA]</scope>
    <source>
        <strain evidence="16 17">KIGAM252</strain>
    </source>
</reference>
<evidence type="ECO:0000256" key="9">
    <source>
        <dbReference type="ARBA" id="ARBA00022777"/>
    </source>
</evidence>
<evidence type="ECO:0000259" key="14">
    <source>
        <dbReference type="Pfam" id="PF00288"/>
    </source>
</evidence>
<comment type="pathway">
    <text evidence="1 13">Amino-acid biosynthesis; L-threonine biosynthesis; L-threonine from L-aspartate: step 4/5.</text>
</comment>
<keyword evidence="13" id="KW-0963">Cytoplasm</keyword>
<dbReference type="Proteomes" id="UP000682403">
    <property type="component" value="Unassembled WGS sequence"/>
</dbReference>
<proteinExistence type="inferred from homology"/>
<dbReference type="GO" id="GO:0004413">
    <property type="term" value="F:homoserine kinase activity"/>
    <property type="evidence" value="ECO:0007669"/>
    <property type="project" value="UniProtKB-EC"/>
</dbReference>
<evidence type="ECO:0000256" key="7">
    <source>
        <dbReference type="ARBA" id="ARBA00022697"/>
    </source>
</evidence>
<dbReference type="EMBL" id="JAGVRK010000001">
    <property type="protein sequence ID" value="MBS2970401.1"/>
    <property type="molecule type" value="Genomic_DNA"/>
</dbReference>
<dbReference type="PIRSF" id="PIRSF000676">
    <property type="entry name" value="Homoser_kin"/>
    <property type="match status" value="1"/>
</dbReference>
<dbReference type="Pfam" id="PF00288">
    <property type="entry name" value="GHMP_kinases_N"/>
    <property type="match status" value="1"/>
</dbReference>
<dbReference type="InterPro" id="IPR000870">
    <property type="entry name" value="Homoserine_kinase"/>
</dbReference>
<sequence length="309" mass="32606">MKEGEMLKIKVPGSTANLGPGFDSIGLALSRYLILTVALSDSWFFEAESPETSGLPEGKENLIYQVAERTAAEYGGSLPSCHVKVWSDIPVARGLGSSAAAIVAGVELADALCGLALTLEEKARLASLEEEHPDNAGASVYGGMVIGLHQKDETSIVHLSDFQMDPVVVIPSYKVFTKDARDVLPASLPFKTAVEAGAVGNMLVAAFMTGNWKLAGKMMEKDLLHQPYRGTLTPELELVADAAKEAGAYGTALSGAGPAVICFAKPGDGPRIAELLRKQFAACHVDLLFVPSEGSTVEHFSSYNHSGSL</sequence>
<feature type="domain" description="GHMP kinase N-terminal" evidence="14">
    <location>
        <begin position="61"/>
        <end position="143"/>
    </location>
</feature>
<dbReference type="PANTHER" id="PTHR20861:SF1">
    <property type="entry name" value="HOMOSERINE KINASE"/>
    <property type="match status" value="1"/>
</dbReference>
<keyword evidence="6 13" id="KW-0808">Transferase</keyword>
<protein>
    <recommendedName>
        <fullName evidence="4 13">Homoserine kinase</fullName>
        <shortName evidence="13">HK</shortName>
        <shortName evidence="13">HSK</shortName>
        <ecNumber evidence="3 13">2.7.1.39</ecNumber>
    </recommendedName>
</protein>
<feature type="domain" description="GHMP kinase C-terminal" evidence="15">
    <location>
        <begin position="204"/>
        <end position="281"/>
    </location>
</feature>
<evidence type="ECO:0000256" key="3">
    <source>
        <dbReference type="ARBA" id="ARBA00012078"/>
    </source>
</evidence>
<dbReference type="Gene3D" id="3.30.70.890">
    <property type="entry name" value="GHMP kinase, C-terminal domain"/>
    <property type="match status" value="1"/>
</dbReference>
<dbReference type="PROSITE" id="PS00627">
    <property type="entry name" value="GHMP_KINASES_ATP"/>
    <property type="match status" value="1"/>
</dbReference>
<organism evidence="16 17">
    <name type="scientific">Metabacillus flavus</name>
    <dbReference type="NCBI Taxonomy" id="2823519"/>
    <lineage>
        <taxon>Bacteria</taxon>
        <taxon>Bacillati</taxon>
        <taxon>Bacillota</taxon>
        <taxon>Bacilli</taxon>
        <taxon>Bacillales</taxon>
        <taxon>Bacillaceae</taxon>
        <taxon>Metabacillus</taxon>
    </lineage>
</organism>
<feature type="binding site" evidence="13">
    <location>
        <begin position="90"/>
        <end position="100"/>
    </location>
    <ligand>
        <name>ATP</name>
        <dbReference type="ChEBI" id="CHEBI:30616"/>
    </ligand>
</feature>
<comment type="catalytic activity">
    <reaction evidence="11 13">
        <text>L-homoserine + ATP = O-phospho-L-homoserine + ADP + H(+)</text>
        <dbReference type="Rhea" id="RHEA:13985"/>
        <dbReference type="ChEBI" id="CHEBI:15378"/>
        <dbReference type="ChEBI" id="CHEBI:30616"/>
        <dbReference type="ChEBI" id="CHEBI:57476"/>
        <dbReference type="ChEBI" id="CHEBI:57590"/>
        <dbReference type="ChEBI" id="CHEBI:456216"/>
        <dbReference type="EC" id="2.7.1.39"/>
    </reaction>
</comment>
<evidence type="ECO:0000256" key="10">
    <source>
        <dbReference type="ARBA" id="ARBA00022840"/>
    </source>
</evidence>
<dbReference type="EC" id="2.7.1.39" evidence="3 13"/>
<evidence type="ECO:0000256" key="5">
    <source>
        <dbReference type="ARBA" id="ARBA00022605"/>
    </source>
</evidence>
<evidence type="ECO:0000256" key="11">
    <source>
        <dbReference type="ARBA" id="ARBA00049375"/>
    </source>
</evidence>
<evidence type="ECO:0000256" key="8">
    <source>
        <dbReference type="ARBA" id="ARBA00022741"/>
    </source>
</evidence>
<evidence type="ECO:0000256" key="12">
    <source>
        <dbReference type="ARBA" id="ARBA00049954"/>
    </source>
</evidence>
<dbReference type="InterPro" id="IPR006204">
    <property type="entry name" value="GHMP_kinase_N_dom"/>
</dbReference>
<gene>
    <name evidence="13" type="primary">thrB</name>
    <name evidence="16" type="ORF">J9317_16765</name>
</gene>
<comment type="similarity">
    <text evidence="2 13">Belongs to the GHMP kinase family. Homoserine kinase subfamily.</text>
</comment>
<dbReference type="InterPro" id="IPR006203">
    <property type="entry name" value="GHMP_knse_ATP-bd_CS"/>
</dbReference>
<dbReference type="PANTHER" id="PTHR20861">
    <property type="entry name" value="HOMOSERINE/4-DIPHOSPHOCYTIDYL-2-C-METHYL-D-ERYTHRITOL KINASE"/>
    <property type="match status" value="1"/>
</dbReference>
<dbReference type="InterPro" id="IPR013750">
    <property type="entry name" value="GHMP_kinase_C_dom"/>
</dbReference>
<dbReference type="HAMAP" id="MF_00384">
    <property type="entry name" value="Homoser_kinase"/>
    <property type="match status" value="1"/>
</dbReference>
<dbReference type="PRINTS" id="PR00958">
    <property type="entry name" value="HOMSERKINASE"/>
</dbReference>